<evidence type="ECO:0000313" key="2">
    <source>
        <dbReference type="EMBL" id="KAF5799214.1"/>
    </source>
</evidence>
<accession>A0A9K3IMK2</accession>
<keyword evidence="1" id="KW-0732">Signal</keyword>
<comment type="caution">
    <text evidence="2">The sequence shown here is derived from an EMBL/GenBank/DDBJ whole genome shotgun (WGS) entry which is preliminary data.</text>
</comment>
<dbReference type="AlphaFoldDB" id="A0A9K3IMK2"/>
<protein>
    <submittedName>
        <fullName evidence="2">Uncharacterized protein</fullName>
    </submittedName>
</protein>
<gene>
    <name evidence="2" type="ORF">HanXRQr2_Chr07g0301991</name>
</gene>
<dbReference type="Proteomes" id="UP000215914">
    <property type="component" value="Unassembled WGS sequence"/>
</dbReference>
<dbReference type="EMBL" id="MNCJ02000322">
    <property type="protein sequence ID" value="KAF5799214.1"/>
    <property type="molecule type" value="Genomic_DNA"/>
</dbReference>
<feature type="signal peptide" evidence="1">
    <location>
        <begin position="1"/>
        <end position="22"/>
    </location>
</feature>
<evidence type="ECO:0000313" key="3">
    <source>
        <dbReference type="Proteomes" id="UP000215914"/>
    </source>
</evidence>
<evidence type="ECO:0000256" key="1">
    <source>
        <dbReference type="SAM" id="SignalP"/>
    </source>
</evidence>
<dbReference type="Gramene" id="mRNA:HanXRQr2_Chr07g0301991">
    <property type="protein sequence ID" value="CDS:HanXRQr2_Chr07g0301991.1"/>
    <property type="gene ID" value="HanXRQr2_Chr07g0301991"/>
</dbReference>
<sequence length="50" mass="5756">MPLSLSLHRIHLLSFSLSISLAYTKQMNQTTWIKVCRGASQERNLCFDLC</sequence>
<proteinExistence type="predicted"/>
<organism evidence="2 3">
    <name type="scientific">Helianthus annuus</name>
    <name type="common">Common sunflower</name>
    <dbReference type="NCBI Taxonomy" id="4232"/>
    <lineage>
        <taxon>Eukaryota</taxon>
        <taxon>Viridiplantae</taxon>
        <taxon>Streptophyta</taxon>
        <taxon>Embryophyta</taxon>
        <taxon>Tracheophyta</taxon>
        <taxon>Spermatophyta</taxon>
        <taxon>Magnoliopsida</taxon>
        <taxon>eudicotyledons</taxon>
        <taxon>Gunneridae</taxon>
        <taxon>Pentapetalae</taxon>
        <taxon>asterids</taxon>
        <taxon>campanulids</taxon>
        <taxon>Asterales</taxon>
        <taxon>Asteraceae</taxon>
        <taxon>Asteroideae</taxon>
        <taxon>Heliantheae alliance</taxon>
        <taxon>Heliantheae</taxon>
        <taxon>Helianthus</taxon>
    </lineage>
</organism>
<feature type="chain" id="PRO_5039889969" evidence="1">
    <location>
        <begin position="23"/>
        <end position="50"/>
    </location>
</feature>
<keyword evidence="3" id="KW-1185">Reference proteome</keyword>
<name>A0A9K3IMK2_HELAN</name>
<reference evidence="2" key="1">
    <citation type="journal article" date="2017" name="Nature">
        <title>The sunflower genome provides insights into oil metabolism, flowering and Asterid evolution.</title>
        <authorList>
            <person name="Badouin H."/>
            <person name="Gouzy J."/>
            <person name="Grassa C.J."/>
            <person name="Murat F."/>
            <person name="Staton S.E."/>
            <person name="Cottret L."/>
            <person name="Lelandais-Briere C."/>
            <person name="Owens G.L."/>
            <person name="Carrere S."/>
            <person name="Mayjonade B."/>
            <person name="Legrand L."/>
            <person name="Gill N."/>
            <person name="Kane N.C."/>
            <person name="Bowers J.E."/>
            <person name="Hubner S."/>
            <person name="Bellec A."/>
            <person name="Berard A."/>
            <person name="Berges H."/>
            <person name="Blanchet N."/>
            <person name="Boniface M.C."/>
            <person name="Brunel D."/>
            <person name="Catrice O."/>
            <person name="Chaidir N."/>
            <person name="Claudel C."/>
            <person name="Donnadieu C."/>
            <person name="Faraut T."/>
            <person name="Fievet G."/>
            <person name="Helmstetter N."/>
            <person name="King M."/>
            <person name="Knapp S.J."/>
            <person name="Lai Z."/>
            <person name="Le Paslier M.C."/>
            <person name="Lippi Y."/>
            <person name="Lorenzon L."/>
            <person name="Mandel J.R."/>
            <person name="Marage G."/>
            <person name="Marchand G."/>
            <person name="Marquand E."/>
            <person name="Bret-Mestries E."/>
            <person name="Morien E."/>
            <person name="Nambeesan S."/>
            <person name="Nguyen T."/>
            <person name="Pegot-Espagnet P."/>
            <person name="Pouilly N."/>
            <person name="Raftis F."/>
            <person name="Sallet E."/>
            <person name="Schiex T."/>
            <person name="Thomas J."/>
            <person name="Vandecasteele C."/>
            <person name="Vares D."/>
            <person name="Vear F."/>
            <person name="Vautrin S."/>
            <person name="Crespi M."/>
            <person name="Mangin B."/>
            <person name="Burke J.M."/>
            <person name="Salse J."/>
            <person name="Munos S."/>
            <person name="Vincourt P."/>
            <person name="Rieseberg L.H."/>
            <person name="Langlade N.B."/>
        </authorList>
    </citation>
    <scope>NUCLEOTIDE SEQUENCE</scope>
    <source>
        <tissue evidence="2">Leaves</tissue>
    </source>
</reference>
<reference evidence="2" key="2">
    <citation type="submission" date="2020-06" db="EMBL/GenBank/DDBJ databases">
        <title>Helianthus annuus Genome sequencing and assembly Release 2.</title>
        <authorList>
            <person name="Gouzy J."/>
            <person name="Langlade N."/>
            <person name="Munos S."/>
        </authorList>
    </citation>
    <scope>NUCLEOTIDE SEQUENCE</scope>
    <source>
        <tissue evidence="2">Leaves</tissue>
    </source>
</reference>